<sequence length="367" mass="41524">MHFALLLLTAVSLVTSQSLPESCWMCLDIVSSSTKQGSETEEATKQRALDNAHSYNLSDQTVYINELNCHWKKYYGDANSHQSDYFLTTCADTGMCPIEYQTQPSTFTLVDITKSTTNYNAWCAMPNIVLIHHTATATADETIDALNKRGLSVQYIVALNGTVYQQVADYHVAWHAGTGAWRDITLVNSNSVGIEIVNTGDKPYPHLQIKAVNELVRMLKERWFVDDFYIIGHSDITPARKDDPSGYFPWSSLYNHLSIFPNLFNTSLSESKQRAIIIGGNVTYSPDRLTQIQLDLQTVGYTYLSLTLGVYNDNTSSVFEAFNRHFSPEVFIKESVDPATQDTIHHEENRYWYGISHERLQKLISSM</sequence>
<evidence type="ECO:0000256" key="4">
    <source>
        <dbReference type="ARBA" id="ARBA00023316"/>
    </source>
</evidence>
<dbReference type="GO" id="GO:0009254">
    <property type="term" value="P:peptidoglycan turnover"/>
    <property type="evidence" value="ECO:0007669"/>
    <property type="project" value="TreeGrafter"/>
</dbReference>
<gene>
    <name evidence="7" type="ORF">HPBE_LOCUS10939</name>
</gene>
<evidence type="ECO:0000313" key="7">
    <source>
        <dbReference type="EMBL" id="VDO86852.1"/>
    </source>
</evidence>
<dbReference type="AlphaFoldDB" id="A0A3P8CRJ5"/>
<dbReference type="InterPro" id="IPR036505">
    <property type="entry name" value="Amidase/PGRP_sf"/>
</dbReference>
<keyword evidence="8" id="KW-1185">Reference proteome</keyword>
<dbReference type="SMART" id="SM00644">
    <property type="entry name" value="Ami_2"/>
    <property type="match status" value="1"/>
</dbReference>
<dbReference type="Pfam" id="PF01510">
    <property type="entry name" value="Amidase_2"/>
    <property type="match status" value="1"/>
</dbReference>
<dbReference type="GO" id="GO:0008745">
    <property type="term" value="F:N-acetylmuramoyl-L-alanine amidase activity"/>
    <property type="evidence" value="ECO:0007669"/>
    <property type="project" value="UniProtKB-EC"/>
</dbReference>
<feature type="chain" id="PRO_5044596684" description="N-acetylmuramoyl-L-alanine amidase" evidence="5">
    <location>
        <begin position="17"/>
        <end position="367"/>
    </location>
</feature>
<accession>A0A3P8CRJ5</accession>
<evidence type="ECO:0000313" key="8">
    <source>
        <dbReference type="Proteomes" id="UP000050761"/>
    </source>
</evidence>
<comment type="catalytic activity">
    <reaction evidence="1">
        <text>Hydrolyzes the link between N-acetylmuramoyl residues and L-amino acid residues in certain cell-wall glycopeptides.</text>
        <dbReference type="EC" id="3.5.1.28"/>
    </reaction>
</comment>
<proteinExistence type="predicted"/>
<dbReference type="OrthoDB" id="6604114at2759"/>
<dbReference type="EMBL" id="UZAH01026930">
    <property type="protein sequence ID" value="VDO86852.1"/>
    <property type="molecule type" value="Genomic_DNA"/>
</dbReference>
<organism evidence="7">
    <name type="scientific">Heligmosomoides polygyrus</name>
    <name type="common">Parasitic roundworm</name>
    <dbReference type="NCBI Taxonomy" id="6339"/>
    <lineage>
        <taxon>Eukaryota</taxon>
        <taxon>Metazoa</taxon>
        <taxon>Ecdysozoa</taxon>
        <taxon>Nematoda</taxon>
        <taxon>Chromadorea</taxon>
        <taxon>Rhabditida</taxon>
        <taxon>Rhabditina</taxon>
        <taxon>Rhabditomorpha</taxon>
        <taxon>Strongyloidea</taxon>
        <taxon>Heligmosomidae</taxon>
        <taxon>Heligmosomoides</taxon>
    </lineage>
</organism>
<dbReference type="InterPro" id="IPR002502">
    <property type="entry name" value="Amidase_domain"/>
</dbReference>
<dbReference type="GO" id="GO:0009253">
    <property type="term" value="P:peptidoglycan catabolic process"/>
    <property type="evidence" value="ECO:0007669"/>
    <property type="project" value="InterPro"/>
</dbReference>
<dbReference type="Gene3D" id="3.40.80.10">
    <property type="entry name" value="Peptidoglycan recognition protein-like"/>
    <property type="match status" value="1"/>
</dbReference>
<dbReference type="GO" id="GO:0071555">
    <property type="term" value="P:cell wall organization"/>
    <property type="evidence" value="ECO:0007669"/>
    <property type="project" value="UniProtKB-KW"/>
</dbReference>
<dbReference type="PANTHER" id="PTHR30417">
    <property type="entry name" value="N-ACETYLMURAMOYL-L-ALANINE AMIDASE AMID"/>
    <property type="match status" value="1"/>
</dbReference>
<dbReference type="EC" id="3.5.1.28" evidence="2"/>
<dbReference type="SUPFAM" id="SSF55846">
    <property type="entry name" value="N-acetylmuramoyl-L-alanine amidase-like"/>
    <property type="match status" value="1"/>
</dbReference>
<evidence type="ECO:0000256" key="3">
    <source>
        <dbReference type="ARBA" id="ARBA00022801"/>
    </source>
</evidence>
<feature type="domain" description="N-acetylmuramoyl-L-alanine amidase" evidence="6">
    <location>
        <begin position="116"/>
        <end position="245"/>
    </location>
</feature>
<keyword evidence="3" id="KW-0378">Hydrolase</keyword>
<dbReference type="WBParaSite" id="HPBE_0001093801-mRNA-1">
    <property type="protein sequence ID" value="HPBE_0001093801-mRNA-1"/>
    <property type="gene ID" value="HPBE_0001093801"/>
</dbReference>
<evidence type="ECO:0000256" key="1">
    <source>
        <dbReference type="ARBA" id="ARBA00001561"/>
    </source>
</evidence>
<reference evidence="7 8" key="1">
    <citation type="submission" date="2018-11" db="EMBL/GenBank/DDBJ databases">
        <authorList>
            <consortium name="Pathogen Informatics"/>
        </authorList>
    </citation>
    <scope>NUCLEOTIDE SEQUENCE [LARGE SCALE GENOMIC DNA]</scope>
</reference>
<name>A0A3P8CRJ5_HELPZ</name>
<dbReference type="Proteomes" id="UP000050761">
    <property type="component" value="Unassembled WGS sequence"/>
</dbReference>
<evidence type="ECO:0000313" key="9">
    <source>
        <dbReference type="WBParaSite" id="HPBE_0001093801-mRNA-1"/>
    </source>
</evidence>
<keyword evidence="4" id="KW-0961">Cell wall biogenesis/degradation</keyword>
<dbReference type="PANTHER" id="PTHR30417:SF1">
    <property type="entry name" value="N-ACETYLMURAMOYL-L-ALANINE AMIDASE AMID"/>
    <property type="match status" value="1"/>
</dbReference>
<keyword evidence="5" id="KW-0732">Signal</keyword>
<evidence type="ECO:0000259" key="6">
    <source>
        <dbReference type="SMART" id="SM00644"/>
    </source>
</evidence>
<evidence type="ECO:0000256" key="2">
    <source>
        <dbReference type="ARBA" id="ARBA00011901"/>
    </source>
</evidence>
<reference evidence="9" key="2">
    <citation type="submission" date="2019-09" db="UniProtKB">
        <authorList>
            <consortium name="WormBaseParasite"/>
        </authorList>
    </citation>
    <scope>IDENTIFICATION</scope>
</reference>
<protein>
    <recommendedName>
        <fullName evidence="2">N-acetylmuramoyl-L-alanine amidase</fullName>
        <ecNumber evidence="2">3.5.1.28</ecNumber>
    </recommendedName>
</protein>
<dbReference type="CDD" id="cd06583">
    <property type="entry name" value="PGRP"/>
    <property type="match status" value="1"/>
</dbReference>
<evidence type="ECO:0000256" key="5">
    <source>
        <dbReference type="SAM" id="SignalP"/>
    </source>
</evidence>
<dbReference type="InterPro" id="IPR051206">
    <property type="entry name" value="NAMLAA_amidase_2"/>
</dbReference>
<feature type="signal peptide" evidence="5">
    <location>
        <begin position="1"/>
        <end position="16"/>
    </location>
</feature>